<dbReference type="Pfam" id="PF00183">
    <property type="entry name" value="HSP90"/>
    <property type="match status" value="1"/>
</dbReference>
<dbReference type="GO" id="GO:0051082">
    <property type="term" value="F:unfolded protein binding"/>
    <property type="evidence" value="ECO:0007669"/>
    <property type="project" value="InterPro"/>
</dbReference>
<dbReference type="GO" id="GO:0140662">
    <property type="term" value="F:ATP-dependent protein folding chaperone"/>
    <property type="evidence" value="ECO:0007669"/>
    <property type="project" value="InterPro"/>
</dbReference>
<evidence type="ECO:0000313" key="3">
    <source>
        <dbReference type="EMBL" id="KRX85958.1"/>
    </source>
</evidence>
<evidence type="ECO:0000313" key="4">
    <source>
        <dbReference type="Proteomes" id="UP000054783"/>
    </source>
</evidence>
<dbReference type="PANTHER" id="PTHR11528">
    <property type="entry name" value="HEAT SHOCK PROTEIN 90 FAMILY MEMBER"/>
    <property type="match status" value="1"/>
</dbReference>
<proteinExistence type="inferred from homology"/>
<dbReference type="AlphaFoldDB" id="A0A0V0XD78"/>
<comment type="caution">
    <text evidence="3">The sequence shown here is derived from an EMBL/GenBank/DDBJ whole genome shotgun (WGS) entry which is preliminary data.</text>
</comment>
<dbReference type="EMBL" id="JYDQ01005181">
    <property type="protein sequence ID" value="KRX85958.1"/>
    <property type="molecule type" value="Genomic_DNA"/>
</dbReference>
<dbReference type="GO" id="GO:0016887">
    <property type="term" value="F:ATP hydrolysis activity"/>
    <property type="evidence" value="ECO:0007669"/>
    <property type="project" value="InterPro"/>
</dbReference>
<keyword evidence="2" id="KW-0143">Chaperone</keyword>
<evidence type="ECO:0000256" key="2">
    <source>
        <dbReference type="ARBA" id="ARBA00023186"/>
    </source>
</evidence>
<accession>A0A0V0XD78</accession>
<protein>
    <submittedName>
        <fullName evidence="3">Uncharacterized protein</fullName>
    </submittedName>
</protein>
<dbReference type="GO" id="GO:0005524">
    <property type="term" value="F:ATP binding"/>
    <property type="evidence" value="ECO:0007669"/>
    <property type="project" value="InterPro"/>
</dbReference>
<sequence length="53" mass="6434">MDELAIQNLKSYKEKNFVDISKEDLDLGDKDEEEEKQKKQEFIQTCDWIKKRL</sequence>
<comment type="similarity">
    <text evidence="1">Belongs to the heat shock protein 90 family.</text>
</comment>
<name>A0A0V0XD78_9BILA</name>
<dbReference type="InterPro" id="IPR001404">
    <property type="entry name" value="Hsp90_fam"/>
</dbReference>
<feature type="non-terminal residue" evidence="3">
    <location>
        <position position="53"/>
    </location>
</feature>
<organism evidence="3 4">
    <name type="scientific">Trichinella patagoniensis</name>
    <dbReference type="NCBI Taxonomy" id="990121"/>
    <lineage>
        <taxon>Eukaryota</taxon>
        <taxon>Metazoa</taxon>
        <taxon>Ecdysozoa</taxon>
        <taxon>Nematoda</taxon>
        <taxon>Enoplea</taxon>
        <taxon>Dorylaimia</taxon>
        <taxon>Trichinellida</taxon>
        <taxon>Trichinellidae</taxon>
        <taxon>Trichinella</taxon>
    </lineage>
</organism>
<reference evidence="3 4" key="1">
    <citation type="submission" date="2015-01" db="EMBL/GenBank/DDBJ databases">
        <title>Evolution of Trichinella species and genotypes.</title>
        <authorList>
            <person name="Korhonen P.K."/>
            <person name="Edoardo P."/>
            <person name="Giuseppe L.R."/>
            <person name="Gasser R.B."/>
        </authorList>
    </citation>
    <scope>NUCLEOTIDE SEQUENCE [LARGE SCALE GENOMIC DNA]</scope>
    <source>
        <strain evidence="3">ISS2496</strain>
    </source>
</reference>
<keyword evidence="4" id="KW-1185">Reference proteome</keyword>
<dbReference type="Proteomes" id="UP000054783">
    <property type="component" value="Unassembled WGS sequence"/>
</dbReference>
<evidence type="ECO:0000256" key="1">
    <source>
        <dbReference type="ARBA" id="ARBA00008239"/>
    </source>
</evidence>
<dbReference type="STRING" id="990121.A0A0V0XD78"/>
<gene>
    <name evidence="3" type="ORF">T12_16930</name>
</gene>
<dbReference type="Gene3D" id="3.40.50.11260">
    <property type="match status" value="1"/>
</dbReference>